<reference evidence="5" key="1">
    <citation type="submission" date="2020-11" db="EMBL/GenBank/DDBJ databases">
        <authorList>
            <consortium name="DOE Joint Genome Institute"/>
            <person name="Ahrendt S."/>
            <person name="Riley R."/>
            <person name="Andreopoulos W."/>
            <person name="Labutti K."/>
            <person name="Pangilinan J."/>
            <person name="Ruiz-Duenas F.J."/>
            <person name="Barrasa J.M."/>
            <person name="Sanchez-Garcia M."/>
            <person name="Camarero S."/>
            <person name="Miyauchi S."/>
            <person name="Serrano A."/>
            <person name="Linde D."/>
            <person name="Babiker R."/>
            <person name="Drula E."/>
            <person name="Ayuso-Fernandez I."/>
            <person name="Pacheco R."/>
            <person name="Padilla G."/>
            <person name="Ferreira P."/>
            <person name="Barriuso J."/>
            <person name="Kellner H."/>
            <person name="Castanera R."/>
            <person name="Alfaro M."/>
            <person name="Ramirez L."/>
            <person name="Pisabarro A.G."/>
            <person name="Kuo A."/>
            <person name="Tritt A."/>
            <person name="Lipzen A."/>
            <person name="He G."/>
            <person name="Yan M."/>
            <person name="Ng V."/>
            <person name="Cullen D."/>
            <person name="Martin F."/>
            <person name="Rosso M.-N."/>
            <person name="Henrissat B."/>
            <person name="Hibbett D."/>
            <person name="Martinez A.T."/>
            <person name="Grigoriev I.V."/>
        </authorList>
    </citation>
    <scope>NUCLEOTIDE SEQUENCE</scope>
    <source>
        <strain evidence="5">AH 40177</strain>
    </source>
</reference>
<dbReference type="InterPro" id="IPR020846">
    <property type="entry name" value="MFS_dom"/>
</dbReference>
<dbReference type="OrthoDB" id="2213137at2759"/>
<evidence type="ECO:0000259" key="4">
    <source>
        <dbReference type="PROSITE" id="PS50850"/>
    </source>
</evidence>
<protein>
    <submittedName>
        <fullName evidence="5">Major facilitator superfamily domain-containing protein</fullName>
    </submittedName>
</protein>
<keyword evidence="3" id="KW-0812">Transmembrane</keyword>
<dbReference type="Gene3D" id="1.20.1250.20">
    <property type="entry name" value="MFS general substrate transporter like domains"/>
    <property type="match status" value="2"/>
</dbReference>
<evidence type="ECO:0000256" key="2">
    <source>
        <dbReference type="ARBA" id="ARBA00006727"/>
    </source>
</evidence>
<feature type="transmembrane region" description="Helical" evidence="3">
    <location>
        <begin position="209"/>
        <end position="230"/>
    </location>
</feature>
<evidence type="ECO:0000313" key="5">
    <source>
        <dbReference type="EMBL" id="KAF9071401.1"/>
    </source>
</evidence>
<feature type="transmembrane region" description="Helical" evidence="3">
    <location>
        <begin position="81"/>
        <end position="99"/>
    </location>
</feature>
<keyword evidence="3" id="KW-1133">Transmembrane helix</keyword>
<sequence>MDRGFHAFAYLVGAWFIELMVWSPPFSYGVFLNFYTTDPDLKRYSSASLALVGSLASGVLYLSSPIVLLIINRFPRHKKTAMILGITLCVSGLTGAAFSTKNWHLIITQGIMYSLGGSLLYFPMSTYLFEWFSQRRGIANGVMYSGTGVGGVVTPFIVENLLRKYGRRTTLLSLAVAFLVFTVPCLPFIKPRVPVAQVVEVRSVNTAFLTYSSFWILFIANLFQGLANFLPSLYLPTFASDLNLGTTSGSLALSLINGASVPGLIFLGWLSDLFDVRWSILLSSLGSAMSVFLLWGFAETLLPFLCLRVHTASSPQAGVRCGRDLWRPRMAMIHARLQLS</sequence>
<dbReference type="Pfam" id="PF07690">
    <property type="entry name" value="MFS_1"/>
    <property type="match status" value="1"/>
</dbReference>
<dbReference type="PANTHER" id="PTHR11360:SF287">
    <property type="entry name" value="MFS MONOCARBOXYLATE TRANSPORTER"/>
    <property type="match status" value="1"/>
</dbReference>
<proteinExistence type="inferred from homology"/>
<name>A0A9P5U9V1_9AGAR</name>
<dbReference type="InterPro" id="IPR050327">
    <property type="entry name" value="Proton-linked_MCT"/>
</dbReference>
<dbReference type="InterPro" id="IPR036259">
    <property type="entry name" value="MFS_trans_sf"/>
</dbReference>
<dbReference type="PROSITE" id="PS50850">
    <property type="entry name" value="MFS"/>
    <property type="match status" value="1"/>
</dbReference>
<evidence type="ECO:0000313" key="6">
    <source>
        <dbReference type="Proteomes" id="UP000772434"/>
    </source>
</evidence>
<gene>
    <name evidence="5" type="ORF">BDP27DRAFT_516953</name>
</gene>
<comment type="similarity">
    <text evidence="2">Belongs to the major facilitator superfamily. Monocarboxylate porter (TC 2.A.1.13) family.</text>
</comment>
<feature type="transmembrane region" description="Helical" evidence="3">
    <location>
        <begin position="278"/>
        <end position="298"/>
    </location>
</feature>
<dbReference type="GO" id="GO:0022857">
    <property type="term" value="F:transmembrane transporter activity"/>
    <property type="evidence" value="ECO:0007669"/>
    <property type="project" value="InterPro"/>
</dbReference>
<evidence type="ECO:0000256" key="3">
    <source>
        <dbReference type="SAM" id="Phobius"/>
    </source>
</evidence>
<organism evidence="5 6">
    <name type="scientific">Rhodocollybia butyracea</name>
    <dbReference type="NCBI Taxonomy" id="206335"/>
    <lineage>
        <taxon>Eukaryota</taxon>
        <taxon>Fungi</taxon>
        <taxon>Dikarya</taxon>
        <taxon>Basidiomycota</taxon>
        <taxon>Agaricomycotina</taxon>
        <taxon>Agaricomycetes</taxon>
        <taxon>Agaricomycetidae</taxon>
        <taxon>Agaricales</taxon>
        <taxon>Marasmiineae</taxon>
        <taxon>Omphalotaceae</taxon>
        <taxon>Rhodocollybia</taxon>
    </lineage>
</organism>
<dbReference type="Proteomes" id="UP000772434">
    <property type="component" value="Unassembled WGS sequence"/>
</dbReference>
<feature type="transmembrane region" description="Helical" evidence="3">
    <location>
        <begin position="141"/>
        <end position="158"/>
    </location>
</feature>
<feature type="domain" description="Major facilitator superfamily (MFS) profile" evidence="4">
    <location>
        <begin position="213"/>
        <end position="340"/>
    </location>
</feature>
<dbReference type="GO" id="GO:0016020">
    <property type="term" value="C:membrane"/>
    <property type="evidence" value="ECO:0007669"/>
    <property type="project" value="UniProtKB-SubCell"/>
</dbReference>
<dbReference type="SUPFAM" id="SSF103473">
    <property type="entry name" value="MFS general substrate transporter"/>
    <property type="match status" value="1"/>
</dbReference>
<keyword evidence="3" id="KW-0472">Membrane</keyword>
<comment type="caution">
    <text evidence="5">The sequence shown here is derived from an EMBL/GenBank/DDBJ whole genome shotgun (WGS) entry which is preliminary data.</text>
</comment>
<comment type="subcellular location">
    <subcellularLocation>
        <location evidence="1">Membrane</location>
        <topology evidence="1">Multi-pass membrane protein</topology>
    </subcellularLocation>
</comment>
<feature type="transmembrane region" description="Helical" evidence="3">
    <location>
        <begin position="250"/>
        <end position="271"/>
    </location>
</feature>
<accession>A0A9P5U9V1</accession>
<dbReference type="EMBL" id="JADNRY010000032">
    <property type="protein sequence ID" value="KAF9071401.1"/>
    <property type="molecule type" value="Genomic_DNA"/>
</dbReference>
<feature type="transmembrane region" description="Helical" evidence="3">
    <location>
        <begin position="7"/>
        <end position="27"/>
    </location>
</feature>
<feature type="transmembrane region" description="Helical" evidence="3">
    <location>
        <begin position="170"/>
        <end position="189"/>
    </location>
</feature>
<dbReference type="InterPro" id="IPR011701">
    <property type="entry name" value="MFS"/>
</dbReference>
<dbReference type="AlphaFoldDB" id="A0A9P5U9V1"/>
<evidence type="ECO:0000256" key="1">
    <source>
        <dbReference type="ARBA" id="ARBA00004141"/>
    </source>
</evidence>
<keyword evidence="6" id="KW-1185">Reference proteome</keyword>
<dbReference type="PANTHER" id="PTHR11360">
    <property type="entry name" value="MONOCARBOXYLATE TRANSPORTER"/>
    <property type="match status" value="1"/>
</dbReference>
<feature type="transmembrane region" description="Helical" evidence="3">
    <location>
        <begin position="47"/>
        <end position="69"/>
    </location>
</feature>
<feature type="transmembrane region" description="Helical" evidence="3">
    <location>
        <begin position="111"/>
        <end position="129"/>
    </location>
</feature>